<proteinExistence type="predicted"/>
<evidence type="ECO:0000313" key="6">
    <source>
        <dbReference type="Proteomes" id="UP000177010"/>
    </source>
</evidence>
<feature type="compositionally biased region" description="Polar residues" evidence="2">
    <location>
        <begin position="315"/>
        <end position="324"/>
    </location>
</feature>
<gene>
    <name evidence="5" type="ORF">LASUN_09940</name>
</gene>
<feature type="region of interest" description="Disordered" evidence="2">
    <location>
        <begin position="118"/>
        <end position="199"/>
    </location>
</feature>
<feature type="compositionally biased region" description="Polar residues" evidence="2">
    <location>
        <begin position="278"/>
        <end position="293"/>
    </location>
</feature>
<dbReference type="STRING" id="481719.LASUN_09940"/>
<protein>
    <recommendedName>
        <fullName evidence="4">GW domain-containing protein</fullName>
    </recommendedName>
</protein>
<keyword evidence="1 3" id="KW-0732">Signal</keyword>
<feature type="signal peptide" evidence="3">
    <location>
        <begin position="1"/>
        <end position="26"/>
    </location>
</feature>
<dbReference type="AlphaFoldDB" id="A0A1E7XE38"/>
<dbReference type="Pfam" id="PF13457">
    <property type="entry name" value="GW"/>
    <property type="match status" value="1"/>
</dbReference>
<dbReference type="Gene3D" id="2.30.30.170">
    <property type="match status" value="1"/>
</dbReference>
<dbReference type="EMBL" id="MIQE01000010">
    <property type="protein sequence ID" value="OFA11385.1"/>
    <property type="molecule type" value="Genomic_DNA"/>
</dbReference>
<evidence type="ECO:0000256" key="2">
    <source>
        <dbReference type="SAM" id="MobiDB-lite"/>
    </source>
</evidence>
<name>A0A1E7XE38_9LACO</name>
<dbReference type="InterPro" id="IPR038200">
    <property type="entry name" value="GW_dom_sf"/>
</dbReference>
<comment type="caution">
    <text evidence="5">The sequence shown here is derived from an EMBL/GenBank/DDBJ whole genome shotgun (WGS) entry which is preliminary data.</text>
</comment>
<dbReference type="SUPFAM" id="SSF82057">
    <property type="entry name" value="Prokaryotic SH3-related domain"/>
    <property type="match status" value="1"/>
</dbReference>
<evidence type="ECO:0000256" key="1">
    <source>
        <dbReference type="ARBA" id="ARBA00022729"/>
    </source>
</evidence>
<evidence type="ECO:0000313" key="5">
    <source>
        <dbReference type="EMBL" id="OFA11385.1"/>
    </source>
</evidence>
<reference evidence="5 6" key="1">
    <citation type="submission" date="2016-09" db="EMBL/GenBank/DDBJ databases">
        <title>Genome Sequence of Lactobacillus sunkii Strain CG01.</title>
        <authorList>
            <person name="Poehlein A."/>
            <person name="Gabris C."/>
            <person name="Bengelsdorf F.R."/>
            <person name="Duerre P."/>
            <person name="Daniel R."/>
        </authorList>
    </citation>
    <scope>NUCLEOTIDE SEQUENCE [LARGE SCALE GENOMIC DNA]</scope>
    <source>
        <strain evidence="5 6">CG_D</strain>
    </source>
</reference>
<feature type="domain" description="GW" evidence="4">
    <location>
        <begin position="47"/>
        <end position="112"/>
    </location>
</feature>
<dbReference type="Proteomes" id="UP000177010">
    <property type="component" value="Unassembled WGS sequence"/>
</dbReference>
<dbReference type="RefSeq" id="WP_070367608.1">
    <property type="nucleotide sequence ID" value="NZ_JAZHVW010000001.1"/>
</dbReference>
<feature type="chain" id="PRO_5009449524" description="GW domain-containing protein" evidence="3">
    <location>
        <begin position="27"/>
        <end position="436"/>
    </location>
</feature>
<evidence type="ECO:0000256" key="3">
    <source>
        <dbReference type="SAM" id="SignalP"/>
    </source>
</evidence>
<sequence length="436" mass="46735">MKISRIALASLISFGVLGGASLNASASHHSHYNKVLWNKPMAHKKVTLKNGKGIIWNKPFKTAKNAKIKYRISHKKGLVLTTIRHMKVKNGTIYYFVKAGKVTGWINKKSIKLVKATASKTVTEPTRTAPATQTPKTTTPSTQQGSTANANKSSQSNANGSTAQGTAVQGSAGTVTNSSSSTDNGTVTTSNGFKLPVDHNNPFSTYAEGTLKDNTWVYHQKFFGKKIVNKRLSDGLTKGTKVTVALNTPNSNRKTLLIKAETPKGTVYGYVSRSEVSFENGDTQTTPAANDTRSTTAPVPTPTSTTPKAPTSVSQETNTTNVSSSLPLDYHNPFSTVTDVTLAAPVWLSHERWDGNKLVDGHVVTRLQPGTKLQVAMNESNGKDDELLVKVPGQDLSGYVNMSEVQLQKPETDSSTKATVINNVPNAAASATHPDK</sequence>
<accession>A0A1E7XE38</accession>
<organism evidence="5 6">
    <name type="scientific">Lentilactobacillus sunkii</name>
    <dbReference type="NCBI Taxonomy" id="481719"/>
    <lineage>
        <taxon>Bacteria</taxon>
        <taxon>Bacillati</taxon>
        <taxon>Bacillota</taxon>
        <taxon>Bacilli</taxon>
        <taxon>Lactobacillales</taxon>
        <taxon>Lactobacillaceae</taxon>
        <taxon>Lentilactobacillus</taxon>
    </lineage>
</organism>
<feature type="compositionally biased region" description="Polar residues" evidence="2">
    <location>
        <begin position="162"/>
        <end position="192"/>
    </location>
</feature>
<dbReference type="InterPro" id="IPR025987">
    <property type="entry name" value="GW_dom"/>
</dbReference>
<feature type="region of interest" description="Disordered" evidence="2">
    <location>
        <begin position="278"/>
        <end position="324"/>
    </location>
</feature>
<feature type="compositionally biased region" description="Low complexity" evidence="2">
    <location>
        <begin position="294"/>
        <end position="314"/>
    </location>
</feature>
<evidence type="ECO:0000259" key="4">
    <source>
        <dbReference type="Pfam" id="PF13457"/>
    </source>
</evidence>
<feature type="compositionally biased region" description="Low complexity" evidence="2">
    <location>
        <begin position="123"/>
        <end position="161"/>
    </location>
</feature>